<keyword evidence="6 9" id="KW-1133">Transmembrane helix</keyword>
<dbReference type="Pfam" id="PF01554">
    <property type="entry name" value="MatE"/>
    <property type="match status" value="2"/>
</dbReference>
<feature type="transmembrane region" description="Helical" evidence="9">
    <location>
        <begin position="464"/>
        <end position="484"/>
    </location>
</feature>
<evidence type="ECO:0000313" key="10">
    <source>
        <dbReference type="EnsemblProtists" id="PYU1_T009634"/>
    </source>
</evidence>
<keyword evidence="3" id="KW-0813">Transport</keyword>
<feature type="region of interest" description="Disordered" evidence="8">
    <location>
        <begin position="1"/>
        <end position="25"/>
    </location>
</feature>
<feature type="transmembrane region" description="Helical" evidence="9">
    <location>
        <begin position="267"/>
        <end position="286"/>
    </location>
</feature>
<feature type="compositionally biased region" description="Low complexity" evidence="8">
    <location>
        <begin position="1"/>
        <end position="17"/>
    </location>
</feature>
<keyword evidence="7 9" id="KW-0472">Membrane</keyword>
<keyword evidence="5 9" id="KW-0812">Transmembrane</keyword>
<dbReference type="STRING" id="431595.K3WXD6"/>
<organism evidence="10 11">
    <name type="scientific">Globisporangium ultimum (strain ATCC 200006 / CBS 805.95 / DAOM BR144)</name>
    <name type="common">Pythium ultimum</name>
    <dbReference type="NCBI Taxonomy" id="431595"/>
    <lineage>
        <taxon>Eukaryota</taxon>
        <taxon>Sar</taxon>
        <taxon>Stramenopiles</taxon>
        <taxon>Oomycota</taxon>
        <taxon>Peronosporomycetes</taxon>
        <taxon>Pythiales</taxon>
        <taxon>Pythiaceae</taxon>
        <taxon>Globisporangium</taxon>
    </lineage>
</organism>
<keyword evidence="11" id="KW-1185">Reference proteome</keyword>
<comment type="similarity">
    <text evidence="2">Belongs to the multi antimicrobial extrusion (MATE) (TC 2.A.66.1) family.</text>
</comment>
<dbReference type="InterPro" id="IPR045069">
    <property type="entry name" value="MATE_euk"/>
</dbReference>
<dbReference type="GO" id="GO:0005886">
    <property type="term" value="C:plasma membrane"/>
    <property type="evidence" value="ECO:0007669"/>
    <property type="project" value="UniProtKB-SubCell"/>
</dbReference>
<feature type="transmembrane region" description="Helical" evidence="9">
    <location>
        <begin position="391"/>
        <end position="412"/>
    </location>
</feature>
<evidence type="ECO:0000256" key="6">
    <source>
        <dbReference type="ARBA" id="ARBA00022989"/>
    </source>
</evidence>
<dbReference type="GO" id="GO:1990961">
    <property type="term" value="P:xenobiotic detoxification by transmembrane export across the plasma membrane"/>
    <property type="evidence" value="ECO:0007669"/>
    <property type="project" value="InterPro"/>
</dbReference>
<keyword evidence="4" id="KW-1003">Cell membrane</keyword>
<evidence type="ECO:0000256" key="5">
    <source>
        <dbReference type="ARBA" id="ARBA00022692"/>
    </source>
</evidence>
<dbReference type="CDD" id="cd13132">
    <property type="entry name" value="MATE_eukaryotic"/>
    <property type="match status" value="1"/>
</dbReference>
<feature type="transmembrane region" description="Helical" evidence="9">
    <location>
        <begin position="236"/>
        <end position="255"/>
    </location>
</feature>
<feature type="transmembrane region" description="Helical" evidence="9">
    <location>
        <begin position="129"/>
        <end position="150"/>
    </location>
</feature>
<reference evidence="10" key="3">
    <citation type="submission" date="2015-02" db="UniProtKB">
        <authorList>
            <consortium name="EnsemblProtists"/>
        </authorList>
    </citation>
    <scope>IDENTIFICATION</scope>
    <source>
        <strain evidence="10">DAOM BR144</strain>
    </source>
</reference>
<dbReference type="AlphaFoldDB" id="K3WXD6"/>
<feature type="transmembrane region" description="Helical" evidence="9">
    <location>
        <begin position="307"/>
        <end position="328"/>
    </location>
</feature>
<dbReference type="PANTHER" id="PTHR11206">
    <property type="entry name" value="MULTIDRUG RESISTANCE PROTEIN"/>
    <property type="match status" value="1"/>
</dbReference>
<dbReference type="EMBL" id="GL376615">
    <property type="status" value="NOT_ANNOTATED_CDS"/>
    <property type="molecule type" value="Genomic_DNA"/>
</dbReference>
<reference evidence="11" key="2">
    <citation type="submission" date="2010-04" db="EMBL/GenBank/DDBJ databases">
        <authorList>
            <person name="Buell R."/>
            <person name="Hamilton J."/>
            <person name="Hostetler J."/>
        </authorList>
    </citation>
    <scope>NUCLEOTIDE SEQUENCE [LARGE SCALE GENOMIC DNA]</scope>
    <source>
        <strain evidence="11">DAOM:BR144</strain>
    </source>
</reference>
<name>K3WXD6_GLOUD</name>
<evidence type="ECO:0000256" key="7">
    <source>
        <dbReference type="ARBA" id="ARBA00023136"/>
    </source>
</evidence>
<evidence type="ECO:0000313" key="11">
    <source>
        <dbReference type="Proteomes" id="UP000019132"/>
    </source>
</evidence>
<evidence type="ECO:0000256" key="3">
    <source>
        <dbReference type="ARBA" id="ARBA00022448"/>
    </source>
</evidence>
<evidence type="ECO:0000256" key="9">
    <source>
        <dbReference type="SAM" id="Phobius"/>
    </source>
</evidence>
<feature type="transmembrane region" description="Helical" evidence="9">
    <location>
        <begin position="348"/>
        <end position="371"/>
    </location>
</feature>
<dbReference type="OMA" id="AAWFELF"/>
<feature type="transmembrane region" description="Helical" evidence="9">
    <location>
        <begin position="162"/>
        <end position="187"/>
    </location>
</feature>
<dbReference type="HOGENOM" id="CLU_012893_1_1_1"/>
<dbReference type="GO" id="GO:0015297">
    <property type="term" value="F:antiporter activity"/>
    <property type="evidence" value="ECO:0007669"/>
    <property type="project" value="InterPro"/>
</dbReference>
<comment type="subcellular location">
    <subcellularLocation>
        <location evidence="1">Cell membrane</location>
        <topology evidence="1">Multi-pass membrane protein</topology>
    </subcellularLocation>
</comment>
<dbReference type="InterPro" id="IPR048279">
    <property type="entry name" value="MdtK-like"/>
</dbReference>
<feature type="transmembrane region" description="Helical" evidence="9">
    <location>
        <begin position="207"/>
        <end position="224"/>
    </location>
</feature>
<protein>
    <submittedName>
        <fullName evidence="10">Uncharacterized protein</fullName>
    </submittedName>
</protein>
<feature type="transmembrane region" description="Helical" evidence="9">
    <location>
        <begin position="432"/>
        <end position="452"/>
    </location>
</feature>
<evidence type="ECO:0000256" key="1">
    <source>
        <dbReference type="ARBA" id="ARBA00004651"/>
    </source>
</evidence>
<reference evidence="11" key="1">
    <citation type="journal article" date="2010" name="Genome Biol.">
        <title>Genome sequence of the necrotrophic plant pathogen Pythium ultimum reveals original pathogenicity mechanisms and effector repertoire.</title>
        <authorList>
            <person name="Levesque C.A."/>
            <person name="Brouwer H."/>
            <person name="Cano L."/>
            <person name="Hamilton J.P."/>
            <person name="Holt C."/>
            <person name="Huitema E."/>
            <person name="Raffaele S."/>
            <person name="Robideau G.P."/>
            <person name="Thines M."/>
            <person name="Win J."/>
            <person name="Zerillo M.M."/>
            <person name="Beakes G.W."/>
            <person name="Boore J.L."/>
            <person name="Busam D."/>
            <person name="Dumas B."/>
            <person name="Ferriera S."/>
            <person name="Fuerstenberg S.I."/>
            <person name="Gachon C.M."/>
            <person name="Gaulin E."/>
            <person name="Govers F."/>
            <person name="Grenville-Briggs L."/>
            <person name="Horner N."/>
            <person name="Hostetler J."/>
            <person name="Jiang R.H."/>
            <person name="Johnson J."/>
            <person name="Krajaejun T."/>
            <person name="Lin H."/>
            <person name="Meijer H.J."/>
            <person name="Moore B."/>
            <person name="Morris P."/>
            <person name="Phuntmart V."/>
            <person name="Puiu D."/>
            <person name="Shetty J."/>
            <person name="Stajich J.E."/>
            <person name="Tripathy S."/>
            <person name="Wawra S."/>
            <person name="van West P."/>
            <person name="Whitty B.R."/>
            <person name="Coutinho P.M."/>
            <person name="Henrissat B."/>
            <person name="Martin F."/>
            <person name="Thomas P.D."/>
            <person name="Tyler B.M."/>
            <person name="De Vries R.P."/>
            <person name="Kamoun S."/>
            <person name="Yandell M."/>
            <person name="Tisserat N."/>
            <person name="Buell C.R."/>
        </authorList>
    </citation>
    <scope>NUCLEOTIDE SEQUENCE</scope>
    <source>
        <strain evidence="11">DAOM:BR144</strain>
    </source>
</reference>
<dbReference type="GO" id="GO:0042910">
    <property type="term" value="F:xenobiotic transmembrane transporter activity"/>
    <property type="evidence" value="ECO:0007669"/>
    <property type="project" value="InterPro"/>
</dbReference>
<dbReference type="InParanoid" id="K3WXD6"/>
<proteinExistence type="inferred from homology"/>
<dbReference type="EnsemblProtists" id="PYU1_T009634">
    <property type="protein sequence ID" value="PYU1_T009634"/>
    <property type="gene ID" value="PYU1_G009616"/>
</dbReference>
<dbReference type="InterPro" id="IPR002528">
    <property type="entry name" value="MATE_fam"/>
</dbReference>
<evidence type="ECO:0000256" key="2">
    <source>
        <dbReference type="ARBA" id="ARBA00010199"/>
    </source>
</evidence>
<dbReference type="eggNOG" id="KOG1347">
    <property type="taxonomic scope" value="Eukaryota"/>
</dbReference>
<feature type="transmembrane region" description="Helical" evidence="9">
    <location>
        <begin position="490"/>
        <end position="511"/>
    </location>
</feature>
<sequence length="528" mass="58379">MTTSRSSESTSLLRASSPPSTSQAADVDLDIDLDELPIITRTNSFSLASPSFQHHVSMQHLKVETDADYEDEPEPEVYDEFRKLMTLVFPVVATYVLEYLPGMVCIMLVGHIDSPHSKEYVDAATMSTMFTNVSALSIGFGLSSALDTLCSQAYGAGRLKKIGIYLQSAMIVVGSCLLPIFLLNWHSGYFLLIMGQDAEVARYSGEFSRYTMWGIPFLFVYEMCRKLMQAQNITKPLVIIMVCGNLVNVISGYYLTYHTSLGFHGAALSRTLGYVTLPVLLIPYFIMSPSYKQWWPGWNLKEAWSHVGLFLRLGIPGLLMMAMEWWAYEILGVMAGLLPDGVVSISAHAVLMNVASSLYMFYLGIAVSGNIRVGNSLGANLPKKARMISRITLSICFSLSVILASLVAVYRYEIPKLLMNDPEAIERAAQCLLVMVPYEVVDALNCVIQGIYRGTGRQNMAAKTNAIAFYIVGVPLAGVLAFHFNFGVEGLWIGFMSGIITAFSVCSTILYHSSWQQMAKEAQERTAH</sequence>
<accession>K3WXD6</accession>
<evidence type="ECO:0000256" key="4">
    <source>
        <dbReference type="ARBA" id="ARBA00022475"/>
    </source>
</evidence>
<feature type="transmembrane region" description="Helical" evidence="9">
    <location>
        <begin position="87"/>
        <end position="109"/>
    </location>
</feature>
<dbReference type="NCBIfam" id="TIGR00797">
    <property type="entry name" value="matE"/>
    <property type="match status" value="1"/>
</dbReference>
<dbReference type="VEuPathDB" id="FungiDB:PYU1_G009616"/>
<dbReference type="PIRSF" id="PIRSF006603">
    <property type="entry name" value="DinF"/>
    <property type="match status" value="1"/>
</dbReference>
<dbReference type="Proteomes" id="UP000019132">
    <property type="component" value="Unassembled WGS sequence"/>
</dbReference>
<evidence type="ECO:0000256" key="8">
    <source>
        <dbReference type="SAM" id="MobiDB-lite"/>
    </source>
</evidence>